<comment type="caution">
    <text evidence="1">The sequence shown here is derived from an EMBL/GenBank/DDBJ whole genome shotgun (WGS) entry which is preliminary data.</text>
</comment>
<keyword evidence="2" id="KW-1185">Reference proteome</keyword>
<organism evidence="1 2">
    <name type="scientific">Ephemerocybe angulata</name>
    <dbReference type="NCBI Taxonomy" id="980116"/>
    <lineage>
        <taxon>Eukaryota</taxon>
        <taxon>Fungi</taxon>
        <taxon>Dikarya</taxon>
        <taxon>Basidiomycota</taxon>
        <taxon>Agaricomycotina</taxon>
        <taxon>Agaricomycetes</taxon>
        <taxon>Agaricomycetidae</taxon>
        <taxon>Agaricales</taxon>
        <taxon>Agaricineae</taxon>
        <taxon>Psathyrellaceae</taxon>
        <taxon>Ephemerocybe</taxon>
    </lineage>
</organism>
<reference evidence="1 2" key="1">
    <citation type="submission" date="2020-07" db="EMBL/GenBank/DDBJ databases">
        <title>Comparative genomics of pyrophilous fungi reveals a link between fire events and developmental genes.</title>
        <authorList>
            <consortium name="DOE Joint Genome Institute"/>
            <person name="Steindorff A.S."/>
            <person name="Carver A."/>
            <person name="Calhoun S."/>
            <person name="Stillman K."/>
            <person name="Liu H."/>
            <person name="Lipzen A."/>
            <person name="Pangilinan J."/>
            <person name="Labutti K."/>
            <person name="Bruns T.D."/>
            <person name="Grigoriev I.V."/>
        </authorList>
    </citation>
    <scope>NUCLEOTIDE SEQUENCE [LARGE SCALE GENOMIC DNA]</scope>
    <source>
        <strain evidence="1 2">CBS 144469</strain>
    </source>
</reference>
<evidence type="ECO:0000313" key="1">
    <source>
        <dbReference type="EMBL" id="KAF6748715.1"/>
    </source>
</evidence>
<proteinExistence type="predicted"/>
<sequence length="93" mass="10220">MRRSLVRSFVWAARSHILSLFPSSIPYFCGHLREGVAFAVVEAALLGCRPDTMGLDCAGSSCPACLWLLSTVHCLASIECLSFSSLLSLWRRD</sequence>
<dbReference type="AlphaFoldDB" id="A0A8H6LZI5"/>
<protein>
    <submittedName>
        <fullName evidence="1">Uncharacterized protein</fullName>
    </submittedName>
</protein>
<dbReference type="Proteomes" id="UP000521943">
    <property type="component" value="Unassembled WGS sequence"/>
</dbReference>
<evidence type="ECO:0000313" key="2">
    <source>
        <dbReference type="Proteomes" id="UP000521943"/>
    </source>
</evidence>
<name>A0A8H6LZI5_9AGAR</name>
<accession>A0A8H6LZI5</accession>
<gene>
    <name evidence="1" type="ORF">DFP72DRAFT_915940</name>
</gene>
<dbReference type="EMBL" id="JACGCI010000069">
    <property type="protein sequence ID" value="KAF6748715.1"/>
    <property type="molecule type" value="Genomic_DNA"/>
</dbReference>